<evidence type="ECO:0000313" key="1">
    <source>
        <dbReference type="EMBL" id="RDI55377.1"/>
    </source>
</evidence>
<organism evidence="1 2">
    <name type="scientific">Nocardia mexicana</name>
    <dbReference type="NCBI Taxonomy" id="279262"/>
    <lineage>
        <taxon>Bacteria</taxon>
        <taxon>Bacillati</taxon>
        <taxon>Actinomycetota</taxon>
        <taxon>Actinomycetes</taxon>
        <taxon>Mycobacteriales</taxon>
        <taxon>Nocardiaceae</taxon>
        <taxon>Nocardia</taxon>
    </lineage>
</organism>
<dbReference type="OrthoDB" id="9810066at2"/>
<reference evidence="1 2" key="1">
    <citation type="submission" date="2018-07" db="EMBL/GenBank/DDBJ databases">
        <title>Genomic Encyclopedia of Type Strains, Phase IV (KMG-IV): sequencing the most valuable type-strain genomes for metagenomic binning, comparative biology and taxonomic classification.</title>
        <authorList>
            <person name="Goeker M."/>
        </authorList>
    </citation>
    <scope>NUCLEOTIDE SEQUENCE [LARGE SCALE GENOMIC DNA]</scope>
    <source>
        <strain evidence="1 2">DSM 44952</strain>
    </source>
</reference>
<dbReference type="PANTHER" id="PTHR31299">
    <property type="entry name" value="ESTERASE, PUTATIVE (AFU_ORTHOLOGUE AFUA_1G05850)-RELATED"/>
    <property type="match status" value="1"/>
</dbReference>
<accession>A0A370HDR3</accession>
<dbReference type="InterPro" id="IPR052036">
    <property type="entry name" value="Hydrolase/PRTase-associated"/>
</dbReference>
<dbReference type="SUPFAM" id="SSF159501">
    <property type="entry name" value="EreA/ChaN-like"/>
    <property type="match status" value="1"/>
</dbReference>
<name>A0A370HDR3_9NOCA</name>
<dbReference type="Gene3D" id="1.20.1440.30">
    <property type="entry name" value="Biosynthetic Protein domain"/>
    <property type="match status" value="1"/>
</dbReference>
<dbReference type="InterPro" id="IPR007815">
    <property type="entry name" value="Emycin_Estase"/>
</dbReference>
<dbReference type="GO" id="GO:0046677">
    <property type="term" value="P:response to antibiotic"/>
    <property type="evidence" value="ECO:0007669"/>
    <property type="project" value="InterPro"/>
</dbReference>
<dbReference type="AlphaFoldDB" id="A0A370HDR3"/>
<dbReference type="STRING" id="1210089.GCA_001613165_02225"/>
<keyword evidence="2" id="KW-1185">Reference proteome</keyword>
<dbReference type="Proteomes" id="UP000255355">
    <property type="component" value="Unassembled WGS sequence"/>
</dbReference>
<dbReference type="Gene3D" id="3.40.1660.10">
    <property type="entry name" value="EreA-like (biosynthetic domain)"/>
    <property type="match status" value="1"/>
</dbReference>
<dbReference type="Pfam" id="PF05139">
    <property type="entry name" value="Erythro_esteras"/>
    <property type="match status" value="1"/>
</dbReference>
<evidence type="ECO:0000313" key="2">
    <source>
        <dbReference type="Proteomes" id="UP000255355"/>
    </source>
</evidence>
<proteinExistence type="predicted"/>
<dbReference type="Gene3D" id="3.30.1870.10">
    <property type="entry name" value="EreA-like, domain 2"/>
    <property type="match status" value="1"/>
</dbReference>
<dbReference type="RefSeq" id="WP_068017628.1">
    <property type="nucleotide sequence ID" value="NZ_QQAZ01000001.1"/>
</dbReference>
<sequence>MTTTHAPELHDWLRTHARPVTDTRQNHLGDDLTPLTDSIATAKVVGLGESTRFSAQTYGVRDRIFRSLVREYGFRALALQDSTRAGERLDDYVNGGAGTAEAAVAGMWRPWRSAELVDTLTWIRAFNADHPADPVRIFGINPTRAEPSDYDAVLDHVRRAAPELLDAVAAHLDPIRTAHQIDEHVQRHQGIHPGRPFADHARDAVGLLGELPATPERETALAHARLILEFHDGSVAGRGSFMTDEQPAVTRILEWQRRTGARIAYWDGVAHTAAAAFRLGDGEQESHDLGSLLRTALGTEYLSVGIGFHHGDFGFTAVPAPAPDLVDALLGTVDLPAHYIDLRTAAPEPVQSWRQAPAALRVISGVYDPSKDDTARVTVTSLADAFDILVHIHEATSVRWLPTAGF</sequence>
<dbReference type="CDD" id="cd14728">
    <property type="entry name" value="Ere-like"/>
    <property type="match status" value="1"/>
</dbReference>
<dbReference type="PANTHER" id="PTHR31299:SF0">
    <property type="entry name" value="ESTERASE, PUTATIVE (AFU_ORTHOLOGUE AFUA_1G05850)-RELATED"/>
    <property type="match status" value="1"/>
</dbReference>
<gene>
    <name evidence="1" type="ORF">DFR68_101210</name>
</gene>
<comment type="caution">
    <text evidence="1">The sequence shown here is derived from an EMBL/GenBank/DDBJ whole genome shotgun (WGS) entry which is preliminary data.</text>
</comment>
<dbReference type="EMBL" id="QQAZ01000001">
    <property type="protein sequence ID" value="RDI55377.1"/>
    <property type="molecule type" value="Genomic_DNA"/>
</dbReference>
<protein>
    <submittedName>
        <fullName evidence="1">Erythromycin esterase</fullName>
    </submittedName>
</protein>